<dbReference type="NCBIfam" id="TIGR01537">
    <property type="entry name" value="portal_HK97"/>
    <property type="match status" value="1"/>
</dbReference>
<comment type="caution">
    <text evidence="1">The sequence shown here is derived from an EMBL/GenBank/DDBJ whole genome shotgun (WGS) entry which is preliminary data.</text>
</comment>
<protein>
    <submittedName>
        <fullName evidence="1">Phage portal protein</fullName>
    </submittedName>
</protein>
<dbReference type="InterPro" id="IPR006944">
    <property type="entry name" value="Phage/GTA_portal"/>
</dbReference>
<name>A0A2N9XG02_9NEIS</name>
<dbReference type="AlphaFoldDB" id="A0A2N9XG02"/>
<dbReference type="Pfam" id="PF04860">
    <property type="entry name" value="Phage_portal"/>
    <property type="match status" value="1"/>
</dbReference>
<proteinExistence type="predicted"/>
<evidence type="ECO:0000313" key="2">
    <source>
        <dbReference type="Proteomes" id="UP000229970"/>
    </source>
</evidence>
<dbReference type="EMBL" id="MEIP01000018">
    <property type="protein sequence ID" value="PIT47257.1"/>
    <property type="molecule type" value="Genomic_DNA"/>
</dbReference>
<dbReference type="Proteomes" id="UP000229970">
    <property type="component" value="Unassembled WGS sequence"/>
</dbReference>
<sequence>MADLQDTGFFRRILNAFRPQLKLGKGESFAAIDSASSVSGVMVTPEKALKLSAVWACINLRSGLVSTLPFALRTADKNIATEHPLYDIFRYAPNADMNPCEFWQALMTSIDIYGNAFAEIKRKGERIISLEVLDAARMKITRLQTGAVVYEYNERDGTRKLPDRDVFHLKDFTMDGITGLSPLSYGAEILGLQMEANDTTAHDYKNRFKGRDVLVYRGTGQGGAPILNEEQRKKTRKWLQEFSEASAAGKTPILEGGFDLVNRSPSLSPIDAQLLESRLFGIEEICRCFSVPPQLIGHTSKSSSWASSYENTVLSFQAFVMVPKLARIEQTITRKLLSPAERKIYTPKFNTEGLLRASPANRASFYTSMVQNGIYSRNHVRDLEDLPAVEGGDELTVQLNMGTLNHAANETLKRQE</sequence>
<gene>
    <name evidence="1" type="ORF">BHC46_07270</name>
</gene>
<dbReference type="RefSeq" id="WP_100139264.1">
    <property type="nucleotide sequence ID" value="NZ_MEIP01000018.1"/>
</dbReference>
<accession>A0A2N9XG02</accession>
<dbReference type="InterPro" id="IPR006427">
    <property type="entry name" value="Portal_HK97"/>
</dbReference>
<evidence type="ECO:0000313" key="1">
    <source>
        <dbReference type="EMBL" id="PIT47257.1"/>
    </source>
</evidence>
<organism evidence="1 2">
    <name type="scientific">Snodgrassella alvi</name>
    <dbReference type="NCBI Taxonomy" id="1196083"/>
    <lineage>
        <taxon>Bacteria</taxon>
        <taxon>Pseudomonadati</taxon>
        <taxon>Pseudomonadota</taxon>
        <taxon>Betaproteobacteria</taxon>
        <taxon>Neisseriales</taxon>
        <taxon>Neisseriaceae</taxon>
        <taxon>Snodgrassella</taxon>
    </lineage>
</organism>
<reference evidence="1 2" key="1">
    <citation type="journal article" date="2017" name="MBio">
        <title>Type VI secretion-mediated competition in the bee gut microbiome.</title>
        <authorList>
            <person name="Steele M.I."/>
            <person name="Kwong W.K."/>
            <person name="Powell J.E."/>
            <person name="Whiteley M."/>
            <person name="Moran N.A."/>
        </authorList>
    </citation>
    <scope>NUCLEOTIDE SEQUENCE [LARGE SCALE GENOMIC DNA]</scope>
    <source>
        <strain evidence="1 2">Ruf1-X</strain>
    </source>
</reference>